<protein>
    <submittedName>
        <fullName evidence="9">Signal regulatory protein alpha</fullName>
    </submittedName>
</protein>
<gene>
    <name evidence="9" type="ORF">G0U57_005774</name>
</gene>
<dbReference type="InterPro" id="IPR003599">
    <property type="entry name" value="Ig_sub"/>
</dbReference>
<dbReference type="Pfam" id="PF07654">
    <property type="entry name" value="C1-set"/>
    <property type="match status" value="2"/>
</dbReference>
<dbReference type="SMART" id="SM00408">
    <property type="entry name" value="IGc2"/>
    <property type="match status" value="1"/>
</dbReference>
<keyword evidence="4" id="KW-0393">Immunoglobulin domain</keyword>
<dbReference type="InterPro" id="IPR003598">
    <property type="entry name" value="Ig_sub2"/>
</dbReference>
<dbReference type="Proteomes" id="UP000765507">
    <property type="component" value="Unassembled WGS sequence"/>
</dbReference>
<keyword evidence="6" id="KW-1133">Transmembrane helix</keyword>
<evidence type="ECO:0000259" key="8">
    <source>
        <dbReference type="PROSITE" id="PS50835"/>
    </source>
</evidence>
<comment type="caution">
    <text evidence="9">The sequence shown here is derived from an EMBL/GenBank/DDBJ whole genome shotgun (WGS) entry which is preliminary data.</text>
</comment>
<feature type="region of interest" description="Disordered" evidence="5">
    <location>
        <begin position="139"/>
        <end position="162"/>
    </location>
</feature>
<keyword evidence="6" id="KW-0472">Membrane</keyword>
<sequence>MEAPASPSSAPGWLPCLLLLALHAWPGAGAQEFPDFQLLQPQGAVSVSAGETLTLNCSLTALTPVGPVKWFKGSGSGRQLVYADKGSSPRVTRAVPSSNTDYTIRINVTRPEDAGIYRCVKFKRGSGADEEFRSGAGTAVSVSASPSAPSVSGPPSRAEPGPPVNFTCTSGGFSPRDIAVTWLKNGAKLPAPQPRVLPEHESVSYSVSSTVGVSLTPGDARSQLTCQIEHSTLPAPLNATYNLRDALRVPPRLRVGTAPAVPVALNESVTFTCRAEGFYPKDASLAWLENGNETNLGKSSPPAENPDGTYTLQSSLEVKATEQRSQSVFTCRVVHDSQPPANVSETLRISRPPPEPGKDDPSPNGEGKLSEEKKIYIAVAVVCAVLVVLVIAVIYLIRVRQRKGKSSPSVRLHEPEKSPSPAPQDSDPNNLTYADLNFDKQKKKKKRSTPRIVEMSPQSEYACIQTGQPAATEDNLTYADLDMVHLSKAPKRPAPRPEEAISEYASVQIQRK</sequence>
<proteinExistence type="predicted"/>
<dbReference type="SMART" id="SM00407">
    <property type="entry name" value="IGc1"/>
    <property type="match status" value="2"/>
</dbReference>
<evidence type="ECO:0000313" key="10">
    <source>
        <dbReference type="Proteomes" id="UP000765507"/>
    </source>
</evidence>
<feature type="chain" id="PRO_5035864269" evidence="7">
    <location>
        <begin position="31"/>
        <end position="512"/>
    </location>
</feature>
<reference evidence="9 10" key="1">
    <citation type="journal article" date="2020" name="G3 (Bethesda)">
        <title>Draft Genome of the Common Snapping Turtle, Chelydra serpentina, a Model for Phenotypic Plasticity in Reptiles.</title>
        <authorList>
            <person name="Das D."/>
            <person name="Singh S.K."/>
            <person name="Bierstedt J."/>
            <person name="Erickson A."/>
            <person name="Galli G.L.J."/>
            <person name="Crossley D.A. 2nd"/>
            <person name="Rhen T."/>
        </authorList>
    </citation>
    <scope>NUCLEOTIDE SEQUENCE [LARGE SCALE GENOMIC DNA]</scope>
    <source>
        <strain evidence="9">KW</strain>
    </source>
</reference>
<dbReference type="InterPro" id="IPR007110">
    <property type="entry name" value="Ig-like_dom"/>
</dbReference>
<feature type="transmembrane region" description="Helical" evidence="6">
    <location>
        <begin position="375"/>
        <end position="397"/>
    </location>
</feature>
<dbReference type="Pfam" id="PF07686">
    <property type="entry name" value="V-set"/>
    <property type="match status" value="1"/>
</dbReference>
<accession>A0A8T1TCK1</accession>
<dbReference type="InterPro" id="IPR036179">
    <property type="entry name" value="Ig-like_dom_sf"/>
</dbReference>
<feature type="domain" description="Ig-like" evidence="8">
    <location>
        <begin position="34"/>
        <end position="119"/>
    </location>
</feature>
<dbReference type="EMBL" id="JAHGAV010000017">
    <property type="protein sequence ID" value="KAG6938514.1"/>
    <property type="molecule type" value="Genomic_DNA"/>
</dbReference>
<dbReference type="PROSITE" id="PS00290">
    <property type="entry name" value="IG_MHC"/>
    <property type="match status" value="1"/>
</dbReference>
<evidence type="ECO:0000313" key="9">
    <source>
        <dbReference type="EMBL" id="KAG6938514.1"/>
    </source>
</evidence>
<keyword evidence="2" id="KW-1015">Disulfide bond</keyword>
<keyword evidence="6" id="KW-0812">Transmembrane</keyword>
<organism evidence="9 10">
    <name type="scientific">Chelydra serpentina</name>
    <name type="common">Snapping turtle</name>
    <name type="synonym">Testudo serpentina</name>
    <dbReference type="NCBI Taxonomy" id="8475"/>
    <lineage>
        <taxon>Eukaryota</taxon>
        <taxon>Metazoa</taxon>
        <taxon>Chordata</taxon>
        <taxon>Craniata</taxon>
        <taxon>Vertebrata</taxon>
        <taxon>Euteleostomi</taxon>
        <taxon>Archelosauria</taxon>
        <taxon>Testudinata</taxon>
        <taxon>Testudines</taxon>
        <taxon>Cryptodira</taxon>
        <taxon>Durocryptodira</taxon>
        <taxon>Americhelydia</taxon>
        <taxon>Chelydroidea</taxon>
        <taxon>Chelydridae</taxon>
        <taxon>Chelydra</taxon>
    </lineage>
</organism>
<evidence type="ECO:0000256" key="7">
    <source>
        <dbReference type="SAM" id="SignalP"/>
    </source>
</evidence>
<dbReference type="InterPro" id="IPR003006">
    <property type="entry name" value="Ig/MHC_CS"/>
</dbReference>
<keyword evidence="3" id="KW-0325">Glycoprotein</keyword>
<evidence type="ECO:0000256" key="5">
    <source>
        <dbReference type="SAM" id="MobiDB-lite"/>
    </source>
</evidence>
<dbReference type="OrthoDB" id="6370831at2759"/>
<dbReference type="InterPro" id="IPR051755">
    <property type="entry name" value="Ig-like_CS_Receptor"/>
</dbReference>
<evidence type="ECO:0000256" key="4">
    <source>
        <dbReference type="ARBA" id="ARBA00023319"/>
    </source>
</evidence>
<feature type="compositionally biased region" description="Low complexity" evidence="5">
    <location>
        <begin position="139"/>
        <end position="156"/>
    </location>
</feature>
<feature type="signal peptide" evidence="7">
    <location>
        <begin position="1"/>
        <end position="30"/>
    </location>
</feature>
<dbReference type="Gene3D" id="2.60.40.10">
    <property type="entry name" value="Immunoglobulins"/>
    <property type="match status" value="3"/>
</dbReference>
<dbReference type="InterPro" id="IPR013783">
    <property type="entry name" value="Ig-like_fold"/>
</dbReference>
<keyword evidence="10" id="KW-1185">Reference proteome</keyword>
<evidence type="ECO:0000256" key="1">
    <source>
        <dbReference type="ARBA" id="ARBA00022729"/>
    </source>
</evidence>
<dbReference type="FunFam" id="2.60.40.10:FF:000295">
    <property type="entry name" value="Tyrosine-protein phosphatase non-receptor type substrate 1"/>
    <property type="match status" value="1"/>
</dbReference>
<feature type="region of interest" description="Disordered" evidence="5">
    <location>
        <begin position="340"/>
        <end position="367"/>
    </location>
</feature>
<dbReference type="PROSITE" id="PS50835">
    <property type="entry name" value="IG_LIKE"/>
    <property type="match status" value="3"/>
</dbReference>
<evidence type="ECO:0000256" key="3">
    <source>
        <dbReference type="ARBA" id="ARBA00023180"/>
    </source>
</evidence>
<dbReference type="PANTHER" id="PTHR19971">
    <property type="entry name" value="SIGNAL-REGULATORY PROTEIN BETA"/>
    <property type="match status" value="1"/>
</dbReference>
<feature type="domain" description="Ig-like" evidence="8">
    <location>
        <begin position="251"/>
        <end position="350"/>
    </location>
</feature>
<evidence type="ECO:0000256" key="2">
    <source>
        <dbReference type="ARBA" id="ARBA00023157"/>
    </source>
</evidence>
<feature type="region of interest" description="Disordered" evidence="5">
    <location>
        <begin position="405"/>
        <end position="430"/>
    </location>
</feature>
<dbReference type="InterPro" id="IPR013106">
    <property type="entry name" value="Ig_V-set"/>
</dbReference>
<dbReference type="SUPFAM" id="SSF48726">
    <property type="entry name" value="Immunoglobulin"/>
    <property type="match status" value="3"/>
</dbReference>
<keyword evidence="1 7" id="KW-0732">Signal</keyword>
<name>A0A8T1TCK1_CHESE</name>
<feature type="domain" description="Ig-like" evidence="8">
    <location>
        <begin position="146"/>
        <end position="242"/>
    </location>
</feature>
<dbReference type="SMART" id="SM00406">
    <property type="entry name" value="IGv"/>
    <property type="match status" value="1"/>
</dbReference>
<dbReference type="SMART" id="SM00409">
    <property type="entry name" value="IG"/>
    <property type="match status" value="2"/>
</dbReference>
<dbReference type="InterPro" id="IPR003597">
    <property type="entry name" value="Ig_C1-set"/>
</dbReference>
<dbReference type="AlphaFoldDB" id="A0A8T1TCK1"/>
<evidence type="ECO:0000256" key="6">
    <source>
        <dbReference type="SAM" id="Phobius"/>
    </source>
</evidence>